<evidence type="ECO:0000313" key="1">
    <source>
        <dbReference type="EMBL" id="KAK3289726.1"/>
    </source>
</evidence>
<dbReference type="EMBL" id="LGRX02000048">
    <property type="protein sequence ID" value="KAK3289726.1"/>
    <property type="molecule type" value="Genomic_DNA"/>
</dbReference>
<proteinExistence type="predicted"/>
<accession>A0AAE0LLF1</accession>
<reference evidence="1 2" key="1">
    <citation type="journal article" date="2015" name="Genome Biol. Evol.">
        <title>Comparative Genomics of a Bacterivorous Green Alga Reveals Evolutionary Causalities and Consequences of Phago-Mixotrophic Mode of Nutrition.</title>
        <authorList>
            <person name="Burns J.A."/>
            <person name="Paasch A."/>
            <person name="Narechania A."/>
            <person name="Kim E."/>
        </authorList>
    </citation>
    <scope>NUCLEOTIDE SEQUENCE [LARGE SCALE GENOMIC DNA]</scope>
    <source>
        <strain evidence="1 2">PLY_AMNH</strain>
    </source>
</reference>
<organism evidence="1 2">
    <name type="scientific">Cymbomonas tetramitiformis</name>
    <dbReference type="NCBI Taxonomy" id="36881"/>
    <lineage>
        <taxon>Eukaryota</taxon>
        <taxon>Viridiplantae</taxon>
        <taxon>Chlorophyta</taxon>
        <taxon>Pyramimonadophyceae</taxon>
        <taxon>Pyramimonadales</taxon>
        <taxon>Pyramimonadaceae</taxon>
        <taxon>Cymbomonas</taxon>
    </lineage>
</organism>
<evidence type="ECO:0000313" key="2">
    <source>
        <dbReference type="Proteomes" id="UP001190700"/>
    </source>
</evidence>
<sequence length="395" mass="45959">MSALVVQPVISSCHNCKYDKGLGKFVLYESVNNENRDDGGAMFNSKREAQQFCEELTQKWLIAQTAMNSAMDATSSNPSKRVKAMFEVPLVQSDDPLKLRHLLVAFAAYLKELSNSKDASSVYAYLNDQEDSALVQENSKISVALQVLCDDKLRMYSSLRYLNKKLSRRVLEDYLRNKVKPGKQKLFFLELIEIYEEFKDDQNLLTEAFGLFEAKAKEDSKYTRLAEVVQLYNYFNGNNKVGEFVKRLFDYFTTKVDPTTHMYHDIHIYYTEADVDDDVFDRLLDGYLKSGLLDEPWVRRFYELFANDRKRLDIVIDYYVKNCLIDAGSLHTLYLLCVEHFEDSKTFEKIAKKFKKDVEAGEVRITPYQADSYKNMFEYMSRTLNISVTLPQFID</sequence>
<dbReference type="Proteomes" id="UP001190700">
    <property type="component" value="Unassembled WGS sequence"/>
</dbReference>
<dbReference type="AlphaFoldDB" id="A0AAE0LLF1"/>
<gene>
    <name evidence="1" type="ORF">CYMTET_2855</name>
</gene>
<comment type="caution">
    <text evidence="1">The sequence shown here is derived from an EMBL/GenBank/DDBJ whole genome shotgun (WGS) entry which is preliminary data.</text>
</comment>
<name>A0AAE0LLF1_9CHLO</name>
<keyword evidence="2" id="KW-1185">Reference proteome</keyword>
<protein>
    <submittedName>
        <fullName evidence="1">Uncharacterized protein</fullName>
    </submittedName>
</protein>